<keyword evidence="3" id="KW-1185">Reference proteome</keyword>
<name>A0A8J8NAM5_HALGN</name>
<comment type="caution">
    <text evidence="2">The sequence shown here is derived from an EMBL/GenBank/DDBJ whole genome shotgun (WGS) entry which is preliminary data.</text>
</comment>
<evidence type="ECO:0000313" key="3">
    <source>
        <dbReference type="Proteomes" id="UP000785679"/>
    </source>
</evidence>
<dbReference type="EMBL" id="RRYP01030243">
    <property type="protein sequence ID" value="TNV71216.1"/>
    <property type="molecule type" value="Genomic_DNA"/>
</dbReference>
<organism evidence="2 3">
    <name type="scientific">Halteria grandinella</name>
    <dbReference type="NCBI Taxonomy" id="5974"/>
    <lineage>
        <taxon>Eukaryota</taxon>
        <taxon>Sar</taxon>
        <taxon>Alveolata</taxon>
        <taxon>Ciliophora</taxon>
        <taxon>Intramacronucleata</taxon>
        <taxon>Spirotrichea</taxon>
        <taxon>Stichotrichia</taxon>
        <taxon>Sporadotrichida</taxon>
        <taxon>Halteriidae</taxon>
        <taxon>Halteria</taxon>
    </lineage>
</organism>
<reference evidence="2" key="1">
    <citation type="submission" date="2019-06" db="EMBL/GenBank/DDBJ databases">
        <authorList>
            <person name="Zheng W."/>
        </authorList>
    </citation>
    <scope>NUCLEOTIDE SEQUENCE</scope>
    <source>
        <strain evidence="2">QDHG01</strain>
    </source>
</reference>
<dbReference type="Proteomes" id="UP000785679">
    <property type="component" value="Unassembled WGS sequence"/>
</dbReference>
<gene>
    <name evidence="2" type="ORF">FGO68_gene16362</name>
</gene>
<accession>A0A8J8NAM5</accession>
<evidence type="ECO:0000256" key="1">
    <source>
        <dbReference type="SAM" id="SignalP"/>
    </source>
</evidence>
<feature type="chain" id="PRO_5035260030" evidence="1">
    <location>
        <begin position="23"/>
        <end position="132"/>
    </location>
</feature>
<keyword evidence="1" id="KW-0732">Signal</keyword>
<feature type="signal peptide" evidence="1">
    <location>
        <begin position="1"/>
        <end position="22"/>
    </location>
</feature>
<evidence type="ECO:0000313" key="2">
    <source>
        <dbReference type="EMBL" id="TNV71216.1"/>
    </source>
</evidence>
<protein>
    <submittedName>
        <fullName evidence="2">Uncharacterized protein</fullName>
    </submittedName>
</protein>
<dbReference type="AlphaFoldDB" id="A0A8J8NAM5"/>
<proteinExistence type="predicted"/>
<sequence length="132" mass="14551">MRTNWMGAALVLSLLCIESAQAECLADDADDVGSRVRAHISDVFHRKCPELPQDALAFAYFGMWRNPSNQLVAQQVFFLAGPRSDACRKKVVKALKADAAAGQSPRCSLMIPHRAEWIPNADSGPSILFYMK</sequence>